<feature type="region of interest" description="Disordered" evidence="12">
    <location>
        <begin position="216"/>
        <end position="248"/>
    </location>
</feature>
<gene>
    <name evidence="13" type="ORF">ESCO_006258</name>
</gene>
<name>A0A0M9VUV6_ESCWE</name>
<sequence length="275" mass="30756">MGFATGFSGGVALTLSVAYLTMLAHRRNRETQSEIIRAQAISIRSLLDPPPPPLPPRRSEVAAAQREHMMEVAKDRWNAEVLNAVRWVQRTDWAGVREGMEERAGYLWGQAFGDEEKKRKNTEARPLAERTRAGVARAGGYAAEATSGALNQAREVAEQIELSAENAALDARLRSRRALGEKAAQAREVIAEAVEKSEQTARTAVRLAEAQVEEMVGDERGRVEQSNKERKRPSPVEKALSERFGRTRDTRSIQEVLRERYVPMDQRDNTLLRGL</sequence>
<evidence type="ECO:0000313" key="14">
    <source>
        <dbReference type="Proteomes" id="UP000053831"/>
    </source>
</evidence>
<dbReference type="Proteomes" id="UP000053831">
    <property type="component" value="Unassembled WGS sequence"/>
</dbReference>
<dbReference type="EMBL" id="LGSR01000018">
    <property type="protein sequence ID" value="KOS20319.1"/>
    <property type="molecule type" value="Genomic_DNA"/>
</dbReference>
<evidence type="ECO:0000256" key="6">
    <source>
        <dbReference type="ARBA" id="ARBA00022989"/>
    </source>
</evidence>
<keyword evidence="5" id="KW-0812">Transmembrane</keyword>
<protein>
    <recommendedName>
        <fullName evidence="4 11">MICOS complex subunit MIC12</fullName>
    </recommendedName>
    <alternativeName>
        <fullName evidence="10 11">Altered inheritance of mitochondria protein 5, mitochondrial</fullName>
    </alternativeName>
    <alternativeName>
        <fullName evidence="9 11">Found in mitochondrial proteome protein 51</fullName>
    </alternativeName>
</protein>
<keyword evidence="6" id="KW-1133">Transmembrane helix</keyword>
<dbReference type="GO" id="GO:0044284">
    <property type="term" value="C:mitochondrial crista junction"/>
    <property type="evidence" value="ECO:0007669"/>
    <property type="project" value="InterPro"/>
</dbReference>
<comment type="subcellular location">
    <subcellularLocation>
        <location evidence="2">Membrane</location>
    </subcellularLocation>
    <subcellularLocation>
        <location evidence="11">Mitochondrion inner membrane</location>
        <topology evidence="11">Single-pass membrane protein</topology>
    </subcellularLocation>
</comment>
<organism evidence="13 14">
    <name type="scientific">Escovopsis weberi</name>
    <dbReference type="NCBI Taxonomy" id="150374"/>
    <lineage>
        <taxon>Eukaryota</taxon>
        <taxon>Fungi</taxon>
        <taxon>Dikarya</taxon>
        <taxon>Ascomycota</taxon>
        <taxon>Pezizomycotina</taxon>
        <taxon>Sordariomycetes</taxon>
        <taxon>Hypocreomycetidae</taxon>
        <taxon>Hypocreales</taxon>
        <taxon>Hypocreaceae</taxon>
        <taxon>Escovopsis</taxon>
    </lineage>
</organism>
<evidence type="ECO:0000256" key="12">
    <source>
        <dbReference type="SAM" id="MobiDB-lite"/>
    </source>
</evidence>
<feature type="compositionally biased region" description="Basic and acidic residues" evidence="12">
    <location>
        <begin position="217"/>
        <end position="248"/>
    </location>
</feature>
<proteinExistence type="inferred from homology"/>
<accession>A0A0M9VUV6</accession>
<evidence type="ECO:0000256" key="1">
    <source>
        <dbReference type="ARBA" id="ARBA00002689"/>
    </source>
</evidence>
<evidence type="ECO:0000256" key="4">
    <source>
        <dbReference type="ARBA" id="ARBA00018170"/>
    </source>
</evidence>
<keyword evidence="14" id="KW-1185">Reference proteome</keyword>
<dbReference type="OrthoDB" id="4037694at2759"/>
<evidence type="ECO:0000256" key="9">
    <source>
        <dbReference type="ARBA" id="ARBA00032159"/>
    </source>
</evidence>
<evidence type="ECO:0000256" key="3">
    <source>
        <dbReference type="ARBA" id="ARBA00009188"/>
    </source>
</evidence>
<comment type="subunit">
    <text evidence="11">Component of the mitochondrial contact site and cristae organizing system (MICOS) complex.</text>
</comment>
<comment type="caution">
    <text evidence="13">The sequence shown here is derived from an EMBL/GenBank/DDBJ whole genome shotgun (WGS) entry which is preliminary data.</text>
</comment>
<evidence type="ECO:0000313" key="13">
    <source>
        <dbReference type="EMBL" id="KOS20319.1"/>
    </source>
</evidence>
<dbReference type="GO" id="GO:0042407">
    <property type="term" value="P:cristae formation"/>
    <property type="evidence" value="ECO:0007669"/>
    <property type="project" value="InterPro"/>
</dbReference>
<dbReference type="Pfam" id="PF17050">
    <property type="entry name" value="AIM5"/>
    <property type="match status" value="1"/>
</dbReference>
<keyword evidence="11" id="KW-0999">Mitochondrion inner membrane</keyword>
<evidence type="ECO:0000256" key="5">
    <source>
        <dbReference type="ARBA" id="ARBA00022692"/>
    </source>
</evidence>
<evidence type="ECO:0000256" key="10">
    <source>
        <dbReference type="ARBA" id="ARBA00032985"/>
    </source>
</evidence>
<dbReference type="InterPro" id="IPR031463">
    <property type="entry name" value="Mic12"/>
</dbReference>
<evidence type="ECO:0000256" key="7">
    <source>
        <dbReference type="ARBA" id="ARBA00023128"/>
    </source>
</evidence>
<dbReference type="AlphaFoldDB" id="A0A0M9VUV6"/>
<evidence type="ECO:0000256" key="8">
    <source>
        <dbReference type="ARBA" id="ARBA00023136"/>
    </source>
</evidence>
<keyword evidence="8" id="KW-0472">Membrane</keyword>
<comment type="function">
    <text evidence="1 11">Component of the MICOS complex, a large protein complex of the mitochondrial inner membrane that plays crucial roles in the maintenance of crista junctions, inner membrane architecture, and formation of contact sites to the outer membrane.</text>
</comment>
<evidence type="ECO:0000256" key="11">
    <source>
        <dbReference type="RuleBase" id="RU363010"/>
    </source>
</evidence>
<keyword evidence="7 11" id="KW-0496">Mitochondrion</keyword>
<reference evidence="13 14" key="1">
    <citation type="submission" date="2015-07" db="EMBL/GenBank/DDBJ databases">
        <title>The genome of the fungus Escovopsis weberi, a specialized disease agent of ant agriculture.</title>
        <authorList>
            <person name="de Man T.J."/>
            <person name="Stajich J.E."/>
            <person name="Kubicek C.P."/>
            <person name="Chenthamara K."/>
            <person name="Atanasova L."/>
            <person name="Druzhinina I.S."/>
            <person name="Birnbaum S."/>
            <person name="Barribeau S.M."/>
            <person name="Teiling C."/>
            <person name="Suen G."/>
            <person name="Currie C."/>
            <person name="Gerardo N.M."/>
        </authorList>
    </citation>
    <scope>NUCLEOTIDE SEQUENCE [LARGE SCALE GENOMIC DNA]</scope>
</reference>
<comment type="similarity">
    <text evidence="3 11">Belongs to the MICOS complex subunit Mic12 family.</text>
</comment>
<evidence type="ECO:0000256" key="2">
    <source>
        <dbReference type="ARBA" id="ARBA00004370"/>
    </source>
</evidence>
<dbReference type="GO" id="GO:0061617">
    <property type="term" value="C:MICOS complex"/>
    <property type="evidence" value="ECO:0007669"/>
    <property type="project" value="UniProtKB-UniRule"/>
</dbReference>